<reference evidence="1" key="1">
    <citation type="submission" date="2022-01" db="EMBL/GenBank/DDBJ databases">
        <authorList>
            <person name="King R."/>
        </authorList>
    </citation>
    <scope>NUCLEOTIDE SEQUENCE</scope>
</reference>
<evidence type="ECO:0000313" key="2">
    <source>
        <dbReference type="Proteomes" id="UP001153709"/>
    </source>
</evidence>
<protein>
    <submittedName>
        <fullName evidence="1">Uncharacterized protein</fullName>
    </submittedName>
</protein>
<accession>A0A9N9SW11</accession>
<organism evidence="1 2">
    <name type="scientific">Diabrotica balteata</name>
    <name type="common">Banded cucumber beetle</name>
    <dbReference type="NCBI Taxonomy" id="107213"/>
    <lineage>
        <taxon>Eukaryota</taxon>
        <taxon>Metazoa</taxon>
        <taxon>Ecdysozoa</taxon>
        <taxon>Arthropoda</taxon>
        <taxon>Hexapoda</taxon>
        <taxon>Insecta</taxon>
        <taxon>Pterygota</taxon>
        <taxon>Neoptera</taxon>
        <taxon>Endopterygota</taxon>
        <taxon>Coleoptera</taxon>
        <taxon>Polyphaga</taxon>
        <taxon>Cucujiformia</taxon>
        <taxon>Chrysomeloidea</taxon>
        <taxon>Chrysomelidae</taxon>
        <taxon>Galerucinae</taxon>
        <taxon>Diabroticina</taxon>
        <taxon>Diabroticites</taxon>
        <taxon>Diabrotica</taxon>
    </lineage>
</organism>
<evidence type="ECO:0000313" key="1">
    <source>
        <dbReference type="EMBL" id="CAG9830364.1"/>
    </source>
</evidence>
<proteinExistence type="predicted"/>
<sequence>MKRCAKCRRELRERQLDQQQRTPASCSTFFTIDAPTVLPSTENLLTPERMGPTTYCEVHGFNPHKEGKV</sequence>
<name>A0A9N9SW11_DIABA</name>
<keyword evidence="2" id="KW-1185">Reference proteome</keyword>
<gene>
    <name evidence="1" type="ORF">DIABBA_LOCUS4073</name>
</gene>
<dbReference type="EMBL" id="OU898277">
    <property type="protein sequence ID" value="CAG9830364.1"/>
    <property type="molecule type" value="Genomic_DNA"/>
</dbReference>
<dbReference type="Proteomes" id="UP001153709">
    <property type="component" value="Chromosome 2"/>
</dbReference>
<dbReference type="OrthoDB" id="78824at2759"/>
<dbReference type="AlphaFoldDB" id="A0A9N9SW11"/>